<accession>A0A517MK40</accession>
<dbReference type="PANTHER" id="PTHR21180">
    <property type="entry name" value="ENDONUCLEASE/EXONUCLEASE/PHOSPHATASE FAMILY DOMAIN-CONTAINING PROTEIN 1"/>
    <property type="match status" value="1"/>
</dbReference>
<evidence type="ECO:0000256" key="1">
    <source>
        <dbReference type="SAM" id="Phobius"/>
    </source>
</evidence>
<keyword evidence="1" id="KW-0812">Transmembrane</keyword>
<dbReference type="GO" id="GO:0015628">
    <property type="term" value="P:protein secretion by the type II secretion system"/>
    <property type="evidence" value="ECO:0007669"/>
    <property type="project" value="TreeGrafter"/>
</dbReference>
<dbReference type="RefSeq" id="WP_145353268.1">
    <property type="nucleotide sequence ID" value="NZ_CP036262.1"/>
</dbReference>
<evidence type="ECO:0000313" key="3">
    <source>
        <dbReference type="Proteomes" id="UP000320672"/>
    </source>
</evidence>
<dbReference type="EMBL" id="CP036262">
    <property type="protein sequence ID" value="QDS95248.1"/>
    <property type="molecule type" value="Genomic_DNA"/>
</dbReference>
<dbReference type="PANTHER" id="PTHR21180:SF32">
    <property type="entry name" value="ENDONUCLEASE_EXONUCLEASE_PHOSPHATASE FAMILY DOMAIN-CONTAINING PROTEIN 1"/>
    <property type="match status" value="1"/>
</dbReference>
<dbReference type="AlphaFoldDB" id="A0A517MK40"/>
<keyword evidence="1" id="KW-0472">Membrane</keyword>
<reference evidence="2 3" key="1">
    <citation type="submission" date="2019-02" db="EMBL/GenBank/DDBJ databases">
        <title>Deep-cultivation of Planctomycetes and their phenomic and genomic characterization uncovers novel biology.</title>
        <authorList>
            <person name="Wiegand S."/>
            <person name="Jogler M."/>
            <person name="Boedeker C."/>
            <person name="Pinto D."/>
            <person name="Vollmers J."/>
            <person name="Rivas-Marin E."/>
            <person name="Kohn T."/>
            <person name="Peeters S.H."/>
            <person name="Heuer A."/>
            <person name="Rast P."/>
            <person name="Oberbeckmann S."/>
            <person name="Bunk B."/>
            <person name="Jeske O."/>
            <person name="Meyerdierks A."/>
            <person name="Storesund J.E."/>
            <person name="Kallscheuer N."/>
            <person name="Luecker S."/>
            <person name="Lage O.M."/>
            <person name="Pohl T."/>
            <person name="Merkel B.J."/>
            <person name="Hornburger P."/>
            <person name="Mueller R.-W."/>
            <person name="Bruemmer F."/>
            <person name="Labrenz M."/>
            <person name="Spormann A.M."/>
            <person name="Op den Camp H."/>
            <person name="Overmann J."/>
            <person name="Amann R."/>
            <person name="Jetten M.S.M."/>
            <person name="Mascher T."/>
            <person name="Medema M.H."/>
            <person name="Devos D.P."/>
            <person name="Kaster A.-K."/>
            <person name="Ovreas L."/>
            <person name="Rohde M."/>
            <person name="Galperin M.Y."/>
            <person name="Jogler C."/>
        </authorList>
    </citation>
    <scope>NUCLEOTIDE SEQUENCE [LARGE SCALE GENOMIC DNA]</scope>
    <source>
        <strain evidence="2 3">FF011L</strain>
    </source>
</reference>
<evidence type="ECO:0000313" key="2">
    <source>
        <dbReference type="EMBL" id="QDS95248.1"/>
    </source>
</evidence>
<keyword evidence="3" id="KW-1185">Reference proteome</keyword>
<organism evidence="2 3">
    <name type="scientific">Roseimaritima multifibrata</name>
    <dbReference type="NCBI Taxonomy" id="1930274"/>
    <lineage>
        <taxon>Bacteria</taxon>
        <taxon>Pseudomonadati</taxon>
        <taxon>Planctomycetota</taxon>
        <taxon>Planctomycetia</taxon>
        <taxon>Pirellulales</taxon>
        <taxon>Pirellulaceae</taxon>
        <taxon>Roseimaritima</taxon>
    </lineage>
</organism>
<protein>
    <submittedName>
        <fullName evidence="2">ComE operon protein 1</fullName>
    </submittedName>
</protein>
<sequence>MSSETTAAGLNRSASANGTAKIDRPATQYCALAGCLLLCIFIGCLAGRFEWQQHRSADAPREAALPLLQLDLNLATEAELALLPGIGPVSAARILADRKRNGPFLSVEDFVRVPGIGPKTLDKCRPFLLVK</sequence>
<dbReference type="Pfam" id="PF12836">
    <property type="entry name" value="HHH_3"/>
    <property type="match status" value="1"/>
</dbReference>
<dbReference type="Gene3D" id="1.10.150.320">
    <property type="entry name" value="Photosystem II 12 kDa extrinsic protein"/>
    <property type="match status" value="1"/>
</dbReference>
<dbReference type="KEGG" id="rml:FF011L_40410"/>
<dbReference type="Proteomes" id="UP000320672">
    <property type="component" value="Chromosome"/>
</dbReference>
<dbReference type="InterPro" id="IPR010994">
    <property type="entry name" value="RuvA_2-like"/>
</dbReference>
<gene>
    <name evidence="2" type="primary">comEA</name>
    <name evidence="2" type="ORF">FF011L_40410</name>
</gene>
<dbReference type="OrthoDB" id="9790239at2"/>
<dbReference type="SUPFAM" id="SSF47781">
    <property type="entry name" value="RuvA domain 2-like"/>
    <property type="match status" value="1"/>
</dbReference>
<name>A0A517MK40_9BACT</name>
<keyword evidence="1" id="KW-1133">Transmembrane helix</keyword>
<proteinExistence type="predicted"/>
<dbReference type="InterPro" id="IPR051675">
    <property type="entry name" value="Endo/Exo/Phosphatase_dom_1"/>
</dbReference>
<feature type="transmembrane region" description="Helical" evidence="1">
    <location>
        <begin position="26"/>
        <end position="46"/>
    </location>
</feature>
<dbReference type="GO" id="GO:0015627">
    <property type="term" value="C:type II protein secretion system complex"/>
    <property type="evidence" value="ECO:0007669"/>
    <property type="project" value="TreeGrafter"/>
</dbReference>